<dbReference type="Pfam" id="PF00892">
    <property type="entry name" value="EamA"/>
    <property type="match status" value="2"/>
</dbReference>
<dbReference type="AlphaFoldDB" id="F5XI31"/>
<feature type="transmembrane region" description="Helical" evidence="7">
    <location>
        <begin position="204"/>
        <end position="229"/>
    </location>
</feature>
<sequence>MTRRGWLLFGTLSLFWGVPYLLIRIAVAEFDPVVVAFGRTAIGGLVLLPFALRARALRPLLSHWRWLLIYTGVEIVAPWVLLGHVETRLNSSTTGLLVAMVPIVAAIILTVTGHDRLGARRVTGLVIGFIGVALLVGLDIQVGDLIAILQILVVVIGYAIGPIIIAQKLHTLPAIGVITASLILASVVYAPFAFVLRPSTATPAAIGSVAVLAVVCTAAAFMVMFALIAESGPARMTLITYVNPAVAITLGALVLDEPITTGLLIGFPLIILGSILGTWRSAPPPSSSVATGPASAAVLDSDR</sequence>
<organism evidence="9 10">
    <name type="scientific">Microlunatus phosphovorus (strain ATCC 700054 / DSM 10555 / JCM 9379 / NBRC 101784 / NCIMB 13414 / VKM Ac-1990 / NM-1)</name>
    <dbReference type="NCBI Taxonomy" id="1032480"/>
    <lineage>
        <taxon>Bacteria</taxon>
        <taxon>Bacillati</taxon>
        <taxon>Actinomycetota</taxon>
        <taxon>Actinomycetes</taxon>
        <taxon>Propionibacteriales</taxon>
        <taxon>Propionibacteriaceae</taxon>
        <taxon>Microlunatus</taxon>
    </lineage>
</organism>
<feature type="domain" description="EamA" evidence="8">
    <location>
        <begin position="5"/>
        <end position="136"/>
    </location>
</feature>
<feature type="transmembrane region" description="Helical" evidence="7">
    <location>
        <begin position="172"/>
        <end position="192"/>
    </location>
</feature>
<evidence type="ECO:0000313" key="9">
    <source>
        <dbReference type="EMBL" id="BAK35700.1"/>
    </source>
</evidence>
<dbReference type="PANTHER" id="PTHR32322">
    <property type="entry name" value="INNER MEMBRANE TRANSPORTER"/>
    <property type="match status" value="1"/>
</dbReference>
<evidence type="ECO:0000256" key="6">
    <source>
        <dbReference type="SAM" id="MobiDB-lite"/>
    </source>
</evidence>
<dbReference type="InterPro" id="IPR000620">
    <property type="entry name" value="EamA_dom"/>
</dbReference>
<feature type="transmembrane region" description="Helical" evidence="7">
    <location>
        <begin position="123"/>
        <end position="140"/>
    </location>
</feature>
<gene>
    <name evidence="9" type="ordered locus">MLP_26860</name>
</gene>
<name>F5XI31_MICPN</name>
<evidence type="ECO:0000259" key="8">
    <source>
        <dbReference type="Pfam" id="PF00892"/>
    </source>
</evidence>
<feature type="region of interest" description="Disordered" evidence="6">
    <location>
        <begin position="284"/>
        <end position="303"/>
    </location>
</feature>
<dbReference type="OrthoDB" id="5242975at2"/>
<feature type="transmembrane region" description="Helical" evidence="7">
    <location>
        <begin position="64"/>
        <end position="82"/>
    </location>
</feature>
<keyword evidence="3 7" id="KW-0812">Transmembrane</keyword>
<dbReference type="STRING" id="1032480.MLP_26860"/>
<dbReference type="InterPro" id="IPR050638">
    <property type="entry name" value="AA-Vitamin_Transporters"/>
</dbReference>
<feature type="transmembrane region" description="Helical" evidence="7">
    <location>
        <begin position="33"/>
        <end position="52"/>
    </location>
</feature>
<comment type="similarity">
    <text evidence="2">Belongs to the EamA transporter family.</text>
</comment>
<evidence type="ECO:0000256" key="7">
    <source>
        <dbReference type="SAM" id="Phobius"/>
    </source>
</evidence>
<accession>F5XI31</accession>
<keyword evidence="5 7" id="KW-0472">Membrane</keyword>
<evidence type="ECO:0000256" key="2">
    <source>
        <dbReference type="ARBA" id="ARBA00007362"/>
    </source>
</evidence>
<reference evidence="9 10" key="1">
    <citation type="submission" date="2011-05" db="EMBL/GenBank/DDBJ databases">
        <title>Whole genome sequence of Microlunatus phosphovorus NM-1.</title>
        <authorList>
            <person name="Hosoyama A."/>
            <person name="Sasaki K."/>
            <person name="Harada T."/>
            <person name="Igarashi R."/>
            <person name="Kawakoshi A."/>
            <person name="Sasagawa M."/>
            <person name="Fukada J."/>
            <person name="Nakamura S."/>
            <person name="Katano Y."/>
            <person name="Hanada S."/>
            <person name="Kamagata Y."/>
            <person name="Nakamura N."/>
            <person name="Yamazaki S."/>
            <person name="Fujita N."/>
        </authorList>
    </citation>
    <scope>NUCLEOTIDE SEQUENCE [LARGE SCALE GENOMIC DNA]</scope>
    <source>
        <strain evidence="10">ATCC 700054 / DSM 10555 / JCM 9379 / NBRC 101784 / NCIMB 13414 / VKM Ac-1990 / NM-1</strain>
    </source>
</reference>
<proteinExistence type="inferred from homology"/>
<feature type="transmembrane region" description="Helical" evidence="7">
    <location>
        <begin position="7"/>
        <end position="27"/>
    </location>
</feature>
<feature type="transmembrane region" description="Helical" evidence="7">
    <location>
        <begin position="94"/>
        <end position="111"/>
    </location>
</feature>
<dbReference type="InterPro" id="IPR037185">
    <property type="entry name" value="EmrE-like"/>
</dbReference>
<dbReference type="PANTHER" id="PTHR32322:SF2">
    <property type="entry name" value="EAMA DOMAIN-CONTAINING PROTEIN"/>
    <property type="match status" value="1"/>
</dbReference>
<dbReference type="RefSeq" id="WP_013863569.1">
    <property type="nucleotide sequence ID" value="NC_015635.1"/>
</dbReference>
<evidence type="ECO:0000256" key="5">
    <source>
        <dbReference type="ARBA" id="ARBA00023136"/>
    </source>
</evidence>
<evidence type="ECO:0000256" key="3">
    <source>
        <dbReference type="ARBA" id="ARBA00022692"/>
    </source>
</evidence>
<dbReference type="HOGENOM" id="CLU_033863_5_2_11"/>
<dbReference type="SUPFAM" id="SSF103481">
    <property type="entry name" value="Multidrug resistance efflux transporter EmrE"/>
    <property type="match status" value="2"/>
</dbReference>
<evidence type="ECO:0000256" key="4">
    <source>
        <dbReference type="ARBA" id="ARBA00022989"/>
    </source>
</evidence>
<feature type="transmembrane region" description="Helical" evidence="7">
    <location>
        <begin position="261"/>
        <end position="279"/>
    </location>
</feature>
<dbReference type="Proteomes" id="UP000007947">
    <property type="component" value="Chromosome"/>
</dbReference>
<keyword evidence="4 7" id="KW-1133">Transmembrane helix</keyword>
<feature type="transmembrane region" description="Helical" evidence="7">
    <location>
        <begin position="236"/>
        <end position="255"/>
    </location>
</feature>
<dbReference type="GO" id="GO:0016020">
    <property type="term" value="C:membrane"/>
    <property type="evidence" value="ECO:0007669"/>
    <property type="project" value="UniProtKB-SubCell"/>
</dbReference>
<protein>
    <recommendedName>
        <fullName evidence="8">EamA domain-containing protein</fullName>
    </recommendedName>
</protein>
<evidence type="ECO:0000313" key="10">
    <source>
        <dbReference type="Proteomes" id="UP000007947"/>
    </source>
</evidence>
<comment type="subcellular location">
    <subcellularLocation>
        <location evidence="1">Membrane</location>
        <topology evidence="1">Multi-pass membrane protein</topology>
    </subcellularLocation>
</comment>
<dbReference type="eggNOG" id="COG0697">
    <property type="taxonomic scope" value="Bacteria"/>
</dbReference>
<keyword evidence="10" id="KW-1185">Reference proteome</keyword>
<dbReference type="EMBL" id="AP012204">
    <property type="protein sequence ID" value="BAK35700.1"/>
    <property type="molecule type" value="Genomic_DNA"/>
</dbReference>
<feature type="domain" description="EamA" evidence="8">
    <location>
        <begin position="146"/>
        <end position="276"/>
    </location>
</feature>
<feature type="transmembrane region" description="Helical" evidence="7">
    <location>
        <begin position="146"/>
        <end position="165"/>
    </location>
</feature>
<evidence type="ECO:0000256" key="1">
    <source>
        <dbReference type="ARBA" id="ARBA00004141"/>
    </source>
</evidence>
<dbReference type="KEGG" id="mph:MLP_26860"/>